<gene>
    <name evidence="3" type="ORF">OEA41_007914</name>
</gene>
<keyword evidence="2" id="KW-0472">Membrane</keyword>
<comment type="caution">
    <text evidence="3">The sequence shown here is derived from an EMBL/GenBank/DDBJ whole genome shotgun (WGS) entry which is preliminary data.</text>
</comment>
<keyword evidence="4" id="KW-1185">Reference proteome</keyword>
<organism evidence="3 4">
    <name type="scientific">Lepraria neglecta</name>
    <dbReference type="NCBI Taxonomy" id="209136"/>
    <lineage>
        <taxon>Eukaryota</taxon>
        <taxon>Fungi</taxon>
        <taxon>Dikarya</taxon>
        <taxon>Ascomycota</taxon>
        <taxon>Pezizomycotina</taxon>
        <taxon>Lecanoromycetes</taxon>
        <taxon>OSLEUM clade</taxon>
        <taxon>Lecanoromycetidae</taxon>
        <taxon>Lecanorales</taxon>
        <taxon>Lecanorineae</taxon>
        <taxon>Stereocaulaceae</taxon>
        <taxon>Lepraria</taxon>
    </lineage>
</organism>
<evidence type="ECO:0000313" key="4">
    <source>
        <dbReference type="Proteomes" id="UP001276659"/>
    </source>
</evidence>
<sequence>MPNTNMPSGPSSRAPAPPSINDSTSSSFTDVDSQHVKSEAQETADIAEQKTSETAEETKEKSSEYLEKAKKKASEASQYSKEKGSELADNAGDKYDRAKKSAATNAKEAKKEIKSAGQDLSDNRDNPVYIANGVLIVAGSAALGYGAYTKHIAGELDWKIAGIWAGAVGVLAVGDYYLSQYLFQNKYPKK</sequence>
<dbReference type="PANTHER" id="PTHR38402:SF1">
    <property type="entry name" value="MITOCHONDRIAL OUTER MEMBRANE PROTEIN OM14"/>
    <property type="match status" value="1"/>
</dbReference>
<keyword evidence="2" id="KW-0812">Transmembrane</keyword>
<dbReference type="GO" id="GO:1990593">
    <property type="term" value="F:nascent polypeptide-associated complex binding"/>
    <property type="evidence" value="ECO:0007669"/>
    <property type="project" value="InterPro"/>
</dbReference>
<dbReference type="Proteomes" id="UP001276659">
    <property type="component" value="Unassembled WGS sequence"/>
</dbReference>
<evidence type="ECO:0008006" key="5">
    <source>
        <dbReference type="Google" id="ProtNLM"/>
    </source>
</evidence>
<accession>A0AAE0DND4</accession>
<feature type="region of interest" description="Disordered" evidence="1">
    <location>
        <begin position="1"/>
        <end position="122"/>
    </location>
</feature>
<dbReference type="InterPro" id="IPR039454">
    <property type="entry name" value="OM14"/>
</dbReference>
<protein>
    <recommendedName>
        <fullName evidence="5">Mitochondrial outer membrane protein OM14 C-terminal domain-containing protein</fullName>
    </recommendedName>
</protein>
<evidence type="ECO:0000313" key="3">
    <source>
        <dbReference type="EMBL" id="KAK3176591.1"/>
    </source>
</evidence>
<proteinExistence type="predicted"/>
<keyword evidence="2" id="KW-1133">Transmembrane helix</keyword>
<evidence type="ECO:0000256" key="1">
    <source>
        <dbReference type="SAM" id="MobiDB-lite"/>
    </source>
</evidence>
<dbReference type="AlphaFoldDB" id="A0AAE0DND4"/>
<name>A0AAE0DND4_9LECA</name>
<dbReference type="GO" id="GO:0006626">
    <property type="term" value="P:protein targeting to mitochondrion"/>
    <property type="evidence" value="ECO:0007669"/>
    <property type="project" value="TreeGrafter"/>
</dbReference>
<dbReference type="EMBL" id="JASNWA010000004">
    <property type="protein sequence ID" value="KAK3176591.1"/>
    <property type="molecule type" value="Genomic_DNA"/>
</dbReference>
<dbReference type="PANTHER" id="PTHR38402">
    <property type="entry name" value="MITOCHONDRIAL OUTER MEMBRANE PROTEIN OM14"/>
    <property type="match status" value="1"/>
</dbReference>
<dbReference type="GO" id="GO:0005741">
    <property type="term" value="C:mitochondrial outer membrane"/>
    <property type="evidence" value="ECO:0007669"/>
    <property type="project" value="InterPro"/>
</dbReference>
<evidence type="ECO:0000256" key="2">
    <source>
        <dbReference type="SAM" id="Phobius"/>
    </source>
</evidence>
<reference evidence="3" key="1">
    <citation type="submission" date="2022-11" db="EMBL/GenBank/DDBJ databases">
        <title>Chromosomal genome sequence assembly and mating type (MAT) locus characterization of the leprose asexual lichenized fungus Lepraria neglecta (Nyl.) Erichsen.</title>
        <authorList>
            <person name="Allen J.L."/>
            <person name="Pfeffer B."/>
        </authorList>
    </citation>
    <scope>NUCLEOTIDE SEQUENCE</scope>
    <source>
        <strain evidence="3">Allen 5258</strain>
    </source>
</reference>
<feature type="compositionally biased region" description="Basic and acidic residues" evidence="1">
    <location>
        <begin position="47"/>
        <end position="99"/>
    </location>
</feature>
<feature type="transmembrane region" description="Helical" evidence="2">
    <location>
        <begin position="128"/>
        <end position="148"/>
    </location>
</feature>
<feature type="compositionally biased region" description="Low complexity" evidence="1">
    <location>
        <begin position="22"/>
        <end position="31"/>
    </location>
</feature>
<feature type="transmembrane region" description="Helical" evidence="2">
    <location>
        <begin position="160"/>
        <end position="178"/>
    </location>
</feature>